<dbReference type="Proteomes" id="UP000249577">
    <property type="component" value="Unassembled WGS sequence"/>
</dbReference>
<dbReference type="PANTHER" id="PTHR34818">
    <property type="entry name" value="PROTEIN BLI-3"/>
    <property type="match status" value="1"/>
</dbReference>
<dbReference type="InterPro" id="IPR052917">
    <property type="entry name" value="Stress-Dev_Protein"/>
</dbReference>
<dbReference type="AlphaFoldDB" id="A0A2W5KTC1"/>
<dbReference type="Pfam" id="PF16242">
    <property type="entry name" value="Pyrid_ox_like"/>
    <property type="match status" value="1"/>
</dbReference>
<accession>A0A2W5KTC1</accession>
<comment type="caution">
    <text evidence="2">The sequence shown here is derived from an EMBL/GenBank/DDBJ whole genome shotgun (WGS) entry which is preliminary data.</text>
</comment>
<evidence type="ECO:0000259" key="1">
    <source>
        <dbReference type="Pfam" id="PF16242"/>
    </source>
</evidence>
<evidence type="ECO:0000313" key="2">
    <source>
        <dbReference type="EMBL" id="PZQ18095.1"/>
    </source>
</evidence>
<organism evidence="2 3">
    <name type="scientific">Ancylobacter novellus</name>
    <name type="common">Thiobacillus novellus</name>
    <dbReference type="NCBI Taxonomy" id="921"/>
    <lineage>
        <taxon>Bacteria</taxon>
        <taxon>Pseudomonadati</taxon>
        <taxon>Pseudomonadota</taxon>
        <taxon>Alphaproteobacteria</taxon>
        <taxon>Hyphomicrobiales</taxon>
        <taxon>Xanthobacteraceae</taxon>
        <taxon>Ancylobacter</taxon>
    </lineage>
</organism>
<dbReference type="PANTHER" id="PTHR34818:SF1">
    <property type="entry name" value="PROTEIN BLI-3"/>
    <property type="match status" value="1"/>
</dbReference>
<reference evidence="2 3" key="1">
    <citation type="submission" date="2017-08" db="EMBL/GenBank/DDBJ databases">
        <title>Infants hospitalized years apart are colonized by the same room-sourced microbial strains.</title>
        <authorList>
            <person name="Brooks B."/>
            <person name="Olm M.R."/>
            <person name="Firek B.A."/>
            <person name="Baker R."/>
            <person name="Thomas B.C."/>
            <person name="Morowitz M.J."/>
            <person name="Banfield J.F."/>
        </authorList>
    </citation>
    <scope>NUCLEOTIDE SEQUENCE [LARGE SCALE GENOMIC DNA]</scope>
    <source>
        <strain evidence="2">S2_005_003_R2_43</strain>
    </source>
</reference>
<evidence type="ECO:0000313" key="3">
    <source>
        <dbReference type="Proteomes" id="UP000249577"/>
    </source>
</evidence>
<name>A0A2W5KTC1_ANCNO</name>
<dbReference type="SUPFAM" id="SSF50475">
    <property type="entry name" value="FMN-binding split barrel"/>
    <property type="match status" value="1"/>
</dbReference>
<feature type="domain" description="General stress protein FMN-binding split barrel" evidence="1">
    <location>
        <begin position="7"/>
        <end position="152"/>
    </location>
</feature>
<proteinExistence type="predicted"/>
<dbReference type="InterPro" id="IPR012349">
    <property type="entry name" value="Split_barrel_FMN-bd"/>
</dbReference>
<protein>
    <submittedName>
        <fullName evidence="2">General stress protein</fullName>
    </submittedName>
</protein>
<dbReference type="EMBL" id="QFPN01000002">
    <property type="protein sequence ID" value="PZQ18095.1"/>
    <property type="molecule type" value="Genomic_DNA"/>
</dbReference>
<dbReference type="Gene3D" id="2.30.110.10">
    <property type="entry name" value="Electron Transport, Fmn-binding Protein, Chain A"/>
    <property type="match status" value="1"/>
</dbReference>
<gene>
    <name evidence="2" type="ORF">DI565_05140</name>
</gene>
<sequence>MTDTPDAKKIYDLMEEIGVCMLTSNSGSSLRARPMHAEVDRSSGALSFLTDARHHKDEEIAADPEVCLAFASPKSQDYVSVSGRAEISNDRAAIERRFNEMAKVWFPEGAQDPNVRLLIVRPHAGEYWDGKSNPIAVAVEMVKARMSSERPDLGENRKVAMGGGR</sequence>
<dbReference type="InterPro" id="IPR038725">
    <property type="entry name" value="YdaG_split_barrel_FMN-bd"/>
</dbReference>